<feature type="region of interest" description="Disordered" evidence="1">
    <location>
        <begin position="622"/>
        <end position="647"/>
    </location>
</feature>
<keyword evidence="2" id="KW-1133">Transmembrane helix</keyword>
<comment type="caution">
    <text evidence="3">The sequence shown here is derived from an EMBL/GenBank/DDBJ whole genome shotgun (WGS) entry which is preliminary data.</text>
</comment>
<evidence type="ECO:0000313" key="4">
    <source>
        <dbReference type="Proteomes" id="UP000231503"/>
    </source>
</evidence>
<dbReference type="Proteomes" id="UP000231503">
    <property type="component" value="Unassembled WGS sequence"/>
</dbReference>
<dbReference type="EMBL" id="PFCO01000001">
    <property type="protein sequence ID" value="PIR69992.1"/>
    <property type="molecule type" value="Genomic_DNA"/>
</dbReference>
<evidence type="ECO:0000256" key="1">
    <source>
        <dbReference type="SAM" id="MobiDB-lite"/>
    </source>
</evidence>
<feature type="transmembrane region" description="Helical" evidence="2">
    <location>
        <begin position="74"/>
        <end position="98"/>
    </location>
</feature>
<accession>A0A2H0TEL7</accession>
<evidence type="ECO:0000256" key="2">
    <source>
        <dbReference type="SAM" id="Phobius"/>
    </source>
</evidence>
<reference evidence="4" key="1">
    <citation type="submission" date="2017-09" db="EMBL/GenBank/DDBJ databases">
        <title>Depth-based differentiation of microbial function through sediment-hosted aquifers and enrichment of novel symbionts in the deep terrestrial subsurface.</title>
        <authorList>
            <person name="Probst A.J."/>
            <person name="Ladd B."/>
            <person name="Jarett J.K."/>
            <person name="Geller-Mcgrath D.E."/>
            <person name="Sieber C.M.K."/>
            <person name="Emerson J.B."/>
            <person name="Anantharaman K."/>
            <person name="Thomas B.C."/>
            <person name="Malmstrom R."/>
            <person name="Stieglmeier M."/>
            <person name="Klingl A."/>
            <person name="Woyke T."/>
            <person name="Ryan C.M."/>
            <person name="Banfield J.F."/>
        </authorList>
    </citation>
    <scope>NUCLEOTIDE SEQUENCE [LARGE SCALE GENOMIC DNA]</scope>
</reference>
<gene>
    <name evidence="3" type="ORF">COU47_00985</name>
</gene>
<keyword evidence="2" id="KW-0812">Transmembrane</keyword>
<evidence type="ECO:0008006" key="5">
    <source>
        <dbReference type="Google" id="ProtNLM"/>
    </source>
</evidence>
<organism evidence="3 4">
    <name type="scientific">Candidatus Niyogibacteria bacterium CG10_big_fil_rev_8_21_14_0_10_46_36</name>
    <dbReference type="NCBI Taxonomy" id="1974726"/>
    <lineage>
        <taxon>Bacteria</taxon>
        <taxon>Candidatus Niyogiibacteriota</taxon>
    </lineage>
</organism>
<sequence length="647" mass="71200">MNEELDGNNSDYVPGDSIERLRKRIYGRGESYGQERIQRPELAPLHDRAPHDWKDIKEEEMAKQKKHLPKKMSYLKLFLIGSGVLALVTMGVAAWVVLSGGGGVSLEGAEISVDAPREIAGGDFVAWEVHVRNQTESALEVADLIFEYPDGARPVTEEDRKTLRRRISLGPLRPGEEVTKTFEAFLFGEEDSIKTARATLEYRAAGSNVILANESEGQTRITQSPLSVFLTAPEIINSGDEAEFTVEISSQADDVLENATLVLQYPEGFSFRTADPVPSFGDNRWALGTIERGESMKITFRGAVTGSELDAKLFRAEIGQEENSILTVLYGVDSVSVTVAKSFLDFLYVINDGSPIVLAPDSFVDVQIRWKNNLSVPVENAIFRLRFEGKGYQEASVIVPNGTYRGTDQTITWNASSYAPFAFLEPGEEGAFNFRFRTPQSFPIHSTADANFFVRFEGTFEALQRPPGFENIDIATTKQHEIKISTDLQLVRKALYHDTVLPGSGPLPPEVGTETIYTVIWSLINSSNDINNLTVKASLPSYVIWKGLVSPQGSGVSYNSLTGEVIWAVGTLPQGTGIIRPVREIRFQIGYIPAPGDVGARPIIVSEVIAEGTDAFTQVPIRETAPAQNTELRSDSQTGQDDWKVAP</sequence>
<feature type="compositionally biased region" description="Polar residues" evidence="1">
    <location>
        <begin position="626"/>
        <end position="640"/>
    </location>
</feature>
<proteinExistence type="predicted"/>
<dbReference type="AlphaFoldDB" id="A0A2H0TEL7"/>
<keyword evidence="2" id="KW-0472">Membrane</keyword>
<evidence type="ECO:0000313" key="3">
    <source>
        <dbReference type="EMBL" id="PIR69992.1"/>
    </source>
</evidence>
<protein>
    <recommendedName>
        <fullName evidence="5">DUF11 domain-containing protein</fullName>
    </recommendedName>
</protein>
<name>A0A2H0TEL7_9BACT</name>